<keyword evidence="1" id="KW-0812">Transmembrane</keyword>
<evidence type="ECO:0000256" key="1">
    <source>
        <dbReference type="SAM" id="Phobius"/>
    </source>
</evidence>
<evidence type="ECO:0000313" key="3">
    <source>
        <dbReference type="Proteomes" id="UP000316921"/>
    </source>
</evidence>
<dbReference type="AlphaFoldDB" id="A0A518BQW5"/>
<dbReference type="RefSeq" id="WP_145069148.1">
    <property type="nucleotide sequence ID" value="NZ_CP036287.1"/>
</dbReference>
<organism evidence="2 3">
    <name type="scientific">Engelhardtia mirabilis</name>
    <dbReference type="NCBI Taxonomy" id="2528011"/>
    <lineage>
        <taxon>Bacteria</taxon>
        <taxon>Pseudomonadati</taxon>
        <taxon>Planctomycetota</taxon>
        <taxon>Planctomycetia</taxon>
        <taxon>Planctomycetia incertae sedis</taxon>
        <taxon>Engelhardtia</taxon>
    </lineage>
</organism>
<keyword evidence="1" id="KW-0472">Membrane</keyword>
<dbReference type="EMBL" id="CP036287">
    <property type="protein sequence ID" value="QDU69340.1"/>
    <property type="molecule type" value="Genomic_DNA"/>
</dbReference>
<dbReference type="KEGG" id="pbap:Pla133_44590"/>
<gene>
    <name evidence="2" type="ORF">Pla133_44590</name>
</gene>
<protein>
    <submittedName>
        <fullName evidence="2">Uncharacterized protein</fullName>
    </submittedName>
</protein>
<evidence type="ECO:0000313" key="2">
    <source>
        <dbReference type="EMBL" id="QDU69340.1"/>
    </source>
</evidence>
<sequence>MPTLTDLIAVAIVAGICSSLALACFWSVGPEGRLPAATAASIASAIVVMHLRSRDASANPSRQTGE</sequence>
<feature type="transmembrane region" description="Helical" evidence="1">
    <location>
        <begin position="34"/>
        <end position="52"/>
    </location>
</feature>
<proteinExistence type="predicted"/>
<dbReference type="Proteomes" id="UP000316921">
    <property type="component" value="Chromosome"/>
</dbReference>
<keyword evidence="3" id="KW-1185">Reference proteome</keyword>
<accession>A0A518BQW5</accession>
<reference evidence="2 3" key="1">
    <citation type="submission" date="2019-02" db="EMBL/GenBank/DDBJ databases">
        <title>Deep-cultivation of Planctomycetes and their phenomic and genomic characterization uncovers novel biology.</title>
        <authorList>
            <person name="Wiegand S."/>
            <person name="Jogler M."/>
            <person name="Boedeker C."/>
            <person name="Pinto D."/>
            <person name="Vollmers J."/>
            <person name="Rivas-Marin E."/>
            <person name="Kohn T."/>
            <person name="Peeters S.H."/>
            <person name="Heuer A."/>
            <person name="Rast P."/>
            <person name="Oberbeckmann S."/>
            <person name="Bunk B."/>
            <person name="Jeske O."/>
            <person name="Meyerdierks A."/>
            <person name="Storesund J.E."/>
            <person name="Kallscheuer N."/>
            <person name="Luecker S."/>
            <person name="Lage O.M."/>
            <person name="Pohl T."/>
            <person name="Merkel B.J."/>
            <person name="Hornburger P."/>
            <person name="Mueller R.-W."/>
            <person name="Bruemmer F."/>
            <person name="Labrenz M."/>
            <person name="Spormann A.M."/>
            <person name="Op den Camp H."/>
            <person name="Overmann J."/>
            <person name="Amann R."/>
            <person name="Jetten M.S.M."/>
            <person name="Mascher T."/>
            <person name="Medema M.H."/>
            <person name="Devos D.P."/>
            <person name="Kaster A.-K."/>
            <person name="Ovreas L."/>
            <person name="Rohde M."/>
            <person name="Galperin M.Y."/>
            <person name="Jogler C."/>
        </authorList>
    </citation>
    <scope>NUCLEOTIDE SEQUENCE [LARGE SCALE GENOMIC DNA]</scope>
    <source>
        <strain evidence="2 3">Pla133</strain>
    </source>
</reference>
<keyword evidence="1" id="KW-1133">Transmembrane helix</keyword>
<name>A0A518BQW5_9BACT</name>
<feature type="transmembrane region" description="Helical" evidence="1">
    <location>
        <begin position="7"/>
        <end position="28"/>
    </location>
</feature>